<dbReference type="AlphaFoldDB" id="F5R8Z5"/>
<keyword evidence="2" id="KW-1133">Transmembrane helix</keyword>
<feature type="transmembrane region" description="Helical" evidence="2">
    <location>
        <begin position="214"/>
        <end position="236"/>
    </location>
</feature>
<dbReference type="PANTHER" id="PTHR44757">
    <property type="entry name" value="DIGUANYLATE CYCLASE DGCP"/>
    <property type="match status" value="1"/>
</dbReference>
<dbReference type="PROSITE" id="PS50883">
    <property type="entry name" value="EAL"/>
    <property type="match status" value="1"/>
</dbReference>
<feature type="domain" description="EAL" evidence="3">
    <location>
        <begin position="433"/>
        <end position="686"/>
    </location>
</feature>
<keyword evidence="2" id="KW-0812">Transmembrane</keyword>
<dbReference type="Gene3D" id="3.30.70.270">
    <property type="match status" value="1"/>
</dbReference>
<name>F5R8Z5_METUF</name>
<feature type="domain" description="GGDEF" evidence="4">
    <location>
        <begin position="292"/>
        <end position="424"/>
    </location>
</feature>
<keyword evidence="7" id="KW-1185">Reference proteome</keyword>
<dbReference type="Pfam" id="PF00990">
    <property type="entry name" value="GGDEF"/>
    <property type="match status" value="1"/>
</dbReference>
<dbReference type="SMART" id="SM00052">
    <property type="entry name" value="EAL"/>
    <property type="match status" value="1"/>
</dbReference>
<evidence type="ECO:0000313" key="7">
    <source>
        <dbReference type="Proteomes" id="UP000005019"/>
    </source>
</evidence>
<dbReference type="eggNOG" id="COG5001">
    <property type="taxonomic scope" value="Bacteria"/>
</dbReference>
<dbReference type="InterPro" id="IPR043128">
    <property type="entry name" value="Rev_trsase/Diguanyl_cyclase"/>
</dbReference>
<proteinExistence type="predicted"/>
<evidence type="ECO:0000259" key="5">
    <source>
        <dbReference type="PROSITE" id="PS50924"/>
    </source>
</evidence>
<dbReference type="Proteomes" id="UP000005019">
    <property type="component" value="Unassembled WGS sequence"/>
</dbReference>
<dbReference type="Pfam" id="PF03707">
    <property type="entry name" value="MHYT"/>
    <property type="match status" value="1"/>
</dbReference>
<gene>
    <name evidence="6" type="ORF">METUNv1_00797</name>
</gene>
<reference evidence="6 7" key="1">
    <citation type="journal article" date="2011" name="J. Bacteriol.">
        <title>Genome sequence of Methyloversatilis universalis FAM5T, a methylotrophic representative of the order Rhodocyclales.</title>
        <authorList>
            <person name="Kittichotirat W."/>
            <person name="Good N.M."/>
            <person name="Hall R."/>
            <person name="Bringel F."/>
            <person name="Lajus A."/>
            <person name="Medigue C."/>
            <person name="Smalley N.E."/>
            <person name="Beck D."/>
            <person name="Bumgarner R."/>
            <person name="Vuilleumier S."/>
            <person name="Kalyuzhnaya M.G."/>
        </authorList>
    </citation>
    <scope>NUCLEOTIDE SEQUENCE [LARGE SCALE GENOMIC DNA]</scope>
    <source>
        <strain evidence="7">ATCC BAA-1314 / JCM 13912 / FAM5</strain>
    </source>
</reference>
<dbReference type="InterPro" id="IPR001633">
    <property type="entry name" value="EAL_dom"/>
</dbReference>
<dbReference type="STRING" id="1000565.METUNv1_00797"/>
<evidence type="ECO:0000313" key="6">
    <source>
        <dbReference type="EMBL" id="EGK72962.1"/>
    </source>
</evidence>
<feature type="transmembrane region" description="Helical" evidence="2">
    <location>
        <begin position="171"/>
        <end position="191"/>
    </location>
</feature>
<dbReference type="InterPro" id="IPR000160">
    <property type="entry name" value="GGDEF_dom"/>
</dbReference>
<dbReference type="Gene3D" id="3.20.20.450">
    <property type="entry name" value="EAL domain"/>
    <property type="match status" value="1"/>
</dbReference>
<dbReference type="CDD" id="cd01948">
    <property type="entry name" value="EAL"/>
    <property type="match status" value="1"/>
</dbReference>
<dbReference type="RefSeq" id="WP_008059035.1">
    <property type="nucleotide sequence ID" value="NZ_AFHG01000030.1"/>
</dbReference>
<organism evidence="6 7">
    <name type="scientific">Methyloversatilis universalis (strain ATCC BAA-1314 / DSM 25237 / JCM 13912 / CCUG 52030 / FAM5)</name>
    <dbReference type="NCBI Taxonomy" id="1000565"/>
    <lineage>
        <taxon>Bacteria</taxon>
        <taxon>Pseudomonadati</taxon>
        <taxon>Pseudomonadota</taxon>
        <taxon>Betaproteobacteria</taxon>
        <taxon>Nitrosomonadales</taxon>
        <taxon>Sterolibacteriaceae</taxon>
        <taxon>Methyloversatilis</taxon>
    </lineage>
</organism>
<feature type="transmembrane region" description="Helical" evidence="2">
    <location>
        <begin position="79"/>
        <end position="96"/>
    </location>
</feature>
<dbReference type="InterPro" id="IPR052155">
    <property type="entry name" value="Biofilm_reg_signaling"/>
</dbReference>
<dbReference type="InterPro" id="IPR035919">
    <property type="entry name" value="EAL_sf"/>
</dbReference>
<dbReference type="SMART" id="SM00267">
    <property type="entry name" value="GGDEF"/>
    <property type="match status" value="1"/>
</dbReference>
<dbReference type="SUPFAM" id="SSF141868">
    <property type="entry name" value="EAL domain-like"/>
    <property type="match status" value="1"/>
</dbReference>
<dbReference type="InterPro" id="IPR005330">
    <property type="entry name" value="MHYT_dom"/>
</dbReference>
<evidence type="ECO:0000256" key="1">
    <source>
        <dbReference type="ARBA" id="ARBA00051114"/>
    </source>
</evidence>
<evidence type="ECO:0000259" key="4">
    <source>
        <dbReference type="PROSITE" id="PS50887"/>
    </source>
</evidence>
<dbReference type="PROSITE" id="PS50887">
    <property type="entry name" value="GGDEF"/>
    <property type="match status" value="1"/>
</dbReference>
<comment type="catalytic activity">
    <reaction evidence="1">
        <text>3',3'-c-di-GMP + H2O = 5'-phosphoguanylyl(3'-&gt;5')guanosine + H(+)</text>
        <dbReference type="Rhea" id="RHEA:24902"/>
        <dbReference type="ChEBI" id="CHEBI:15377"/>
        <dbReference type="ChEBI" id="CHEBI:15378"/>
        <dbReference type="ChEBI" id="CHEBI:58754"/>
        <dbReference type="ChEBI" id="CHEBI:58805"/>
        <dbReference type="EC" id="3.1.4.52"/>
    </reaction>
    <physiologicalReaction direction="left-to-right" evidence="1">
        <dbReference type="Rhea" id="RHEA:24903"/>
    </physiologicalReaction>
</comment>
<dbReference type="FunFam" id="3.30.70.270:FF:000001">
    <property type="entry name" value="Diguanylate cyclase domain protein"/>
    <property type="match status" value="1"/>
</dbReference>
<dbReference type="GO" id="GO:0071111">
    <property type="term" value="F:cyclic-guanylate-specific phosphodiesterase activity"/>
    <property type="evidence" value="ECO:0007669"/>
    <property type="project" value="UniProtKB-EC"/>
</dbReference>
<feature type="transmembrane region" description="Helical" evidence="2">
    <location>
        <begin position="6"/>
        <end position="25"/>
    </location>
</feature>
<accession>F5R8Z5</accession>
<feature type="transmembrane region" description="Helical" evidence="2">
    <location>
        <begin position="140"/>
        <end position="159"/>
    </location>
</feature>
<dbReference type="EMBL" id="AFHG01000030">
    <property type="protein sequence ID" value="EGK72962.1"/>
    <property type="molecule type" value="Genomic_DNA"/>
</dbReference>
<feature type="transmembrane region" description="Helical" evidence="2">
    <location>
        <begin position="41"/>
        <end position="67"/>
    </location>
</feature>
<evidence type="ECO:0008006" key="8">
    <source>
        <dbReference type="Google" id="ProtNLM"/>
    </source>
</evidence>
<dbReference type="InterPro" id="IPR029787">
    <property type="entry name" value="Nucleotide_cyclase"/>
</dbReference>
<protein>
    <recommendedName>
        <fullName evidence="8">Diguanylate cyclase/phosphodiesterase</fullName>
    </recommendedName>
</protein>
<dbReference type="PANTHER" id="PTHR44757:SF2">
    <property type="entry name" value="BIOFILM ARCHITECTURE MAINTENANCE PROTEIN MBAA"/>
    <property type="match status" value="1"/>
</dbReference>
<dbReference type="NCBIfam" id="TIGR00254">
    <property type="entry name" value="GGDEF"/>
    <property type="match status" value="1"/>
</dbReference>
<dbReference type="CDD" id="cd01949">
    <property type="entry name" value="GGDEF"/>
    <property type="match status" value="1"/>
</dbReference>
<feature type="transmembrane region" description="Helical" evidence="2">
    <location>
        <begin position="103"/>
        <end position="128"/>
    </location>
</feature>
<comment type="caution">
    <text evidence="6">The sequence shown here is derived from an EMBL/GenBank/DDBJ whole genome shotgun (WGS) entry which is preliminary data.</text>
</comment>
<dbReference type="SUPFAM" id="SSF55073">
    <property type="entry name" value="Nucleotide cyclase"/>
    <property type="match status" value="1"/>
</dbReference>
<feature type="domain" description="MHYT" evidence="5">
    <location>
        <begin position="5"/>
        <end position="199"/>
    </location>
</feature>
<keyword evidence="2" id="KW-0472">Membrane</keyword>
<sequence>MMGQYDPLLVMLSLMVAVTASWSALDLSQRIHSTDPRAARIWLFSGALVLGTGIWSMHFVGMLAYALPMQTGFDLLITVQSWGVSVLVSVLSLICARRMRRSLALLAAGALAVGGGIVVIFHLALSAMRIEPGVVYDEHRLFIALLVAAAVAGATSAALRRMRALEGRTLFLVKAVTSVVVGVGLCAVHYLCMSATVFAPEAASLARHDIDPTWLGLTIAVGAIGFTWIGSVAALFDARMEHRTRQLAMRLKAANSELMHAALHDPLTGLPNRVNFDAALSEAAARVRAQGGRLAVLFVDLDGFKPVNDVLGHHVGDEVLKCVARRLRAGLRDGDAVARIGGDEFVMMSEGAIDQEGAGRLAQRLVDAASQPMQIGTHEIQVSASVGVALFPDDGDENRVLVCADTAMYAAKHAGRNTWRVYAAEMDGGGPDILGMQRAIRRALDNDEFVLHYQPKVAALDGALRGVEALIRWQDPERGVVSPGEFIPVAERFGLINAIGFWTLREACGQIRSWQHAGWRIPVAVNLSPQQFRQPDLVERVRACIDEFDIDPGLLALEITESVVMESSSSVRRVLEELKAMGVTLSIDDFGTGYSCLAYLCRLPARQLKIDRTFVIDMDHVAEARHVVEAVIRLAHSLRMEVVAEGVERPEQVLTLRSLGCDLIQGYYFSRPVPAAGIEALMQGDQLTEQSARVHALAERLRADSGYGCPPALELVAG</sequence>
<dbReference type="OrthoDB" id="9813903at2"/>
<dbReference type="PROSITE" id="PS50924">
    <property type="entry name" value="MHYT"/>
    <property type="match status" value="1"/>
</dbReference>
<dbReference type="Pfam" id="PF00563">
    <property type="entry name" value="EAL"/>
    <property type="match status" value="1"/>
</dbReference>
<evidence type="ECO:0000259" key="3">
    <source>
        <dbReference type="PROSITE" id="PS50883"/>
    </source>
</evidence>
<dbReference type="FunFam" id="3.20.20.450:FF:000001">
    <property type="entry name" value="Cyclic di-GMP phosphodiesterase yahA"/>
    <property type="match status" value="1"/>
</dbReference>
<evidence type="ECO:0000256" key="2">
    <source>
        <dbReference type="PROSITE-ProRule" id="PRU00244"/>
    </source>
</evidence>
<dbReference type="GO" id="GO:0071732">
    <property type="term" value="P:cellular response to nitric oxide"/>
    <property type="evidence" value="ECO:0007669"/>
    <property type="project" value="UniProtKB-ARBA"/>
</dbReference>
<dbReference type="GO" id="GO:0016020">
    <property type="term" value="C:membrane"/>
    <property type="evidence" value="ECO:0007669"/>
    <property type="project" value="UniProtKB-UniRule"/>
</dbReference>